<dbReference type="AlphaFoldDB" id="A0A3S5A5A2"/>
<comment type="caution">
    <text evidence="2">The sequence shown here is derived from an EMBL/GenBank/DDBJ whole genome shotgun (WGS) entry which is preliminary data.</text>
</comment>
<dbReference type="Pfam" id="PF17820">
    <property type="entry name" value="PDZ_6"/>
    <property type="match status" value="1"/>
</dbReference>
<name>A0A3S5A5A2_9PLAT</name>
<protein>
    <recommendedName>
        <fullName evidence="1">PDZ domain-containing protein</fullName>
    </recommendedName>
</protein>
<proteinExistence type="predicted"/>
<evidence type="ECO:0000313" key="2">
    <source>
        <dbReference type="EMBL" id="VEL12251.1"/>
    </source>
</evidence>
<dbReference type="SMART" id="SM00228">
    <property type="entry name" value="PDZ"/>
    <property type="match status" value="1"/>
</dbReference>
<keyword evidence="3" id="KW-1185">Reference proteome</keyword>
<dbReference type="InterPro" id="IPR036034">
    <property type="entry name" value="PDZ_sf"/>
</dbReference>
<dbReference type="OrthoDB" id="66881at2759"/>
<dbReference type="EMBL" id="CAAALY010014213">
    <property type="protein sequence ID" value="VEL12251.1"/>
    <property type="molecule type" value="Genomic_DNA"/>
</dbReference>
<reference evidence="2" key="1">
    <citation type="submission" date="2018-11" db="EMBL/GenBank/DDBJ databases">
        <authorList>
            <consortium name="Pathogen Informatics"/>
        </authorList>
    </citation>
    <scope>NUCLEOTIDE SEQUENCE</scope>
</reference>
<dbReference type="PROSITE" id="PS50106">
    <property type="entry name" value="PDZ"/>
    <property type="match status" value="1"/>
</dbReference>
<dbReference type="Proteomes" id="UP000784294">
    <property type="component" value="Unassembled WGS sequence"/>
</dbReference>
<gene>
    <name evidence="2" type="ORF">PXEA_LOCUS5691</name>
</gene>
<dbReference type="InterPro" id="IPR001478">
    <property type="entry name" value="PDZ"/>
</dbReference>
<evidence type="ECO:0000313" key="3">
    <source>
        <dbReference type="Proteomes" id="UP000784294"/>
    </source>
</evidence>
<feature type="non-terminal residue" evidence="2">
    <location>
        <position position="1"/>
    </location>
</feature>
<dbReference type="SUPFAM" id="SSF50156">
    <property type="entry name" value="PDZ domain-like"/>
    <property type="match status" value="1"/>
</dbReference>
<dbReference type="InterPro" id="IPR041489">
    <property type="entry name" value="PDZ_6"/>
</dbReference>
<dbReference type="Gene3D" id="2.30.42.10">
    <property type="match status" value="1"/>
</dbReference>
<feature type="domain" description="PDZ" evidence="1">
    <location>
        <begin position="1"/>
        <end position="73"/>
    </location>
</feature>
<sequence>MSVIASLSKHPGAPLLISKVIPGGVASRCGVISPGDLLLAVDGVPLSTCSLAEAIHLLQSPQKESVLLTIEKPQAFKTPVKSMQPLNSVSSKLESIRHEPGIGEPGLIELGSPRFNVS</sequence>
<accession>A0A3S5A5A2</accession>
<evidence type="ECO:0000259" key="1">
    <source>
        <dbReference type="PROSITE" id="PS50106"/>
    </source>
</evidence>
<organism evidence="2 3">
    <name type="scientific">Protopolystoma xenopodis</name>
    <dbReference type="NCBI Taxonomy" id="117903"/>
    <lineage>
        <taxon>Eukaryota</taxon>
        <taxon>Metazoa</taxon>
        <taxon>Spiralia</taxon>
        <taxon>Lophotrochozoa</taxon>
        <taxon>Platyhelminthes</taxon>
        <taxon>Monogenea</taxon>
        <taxon>Polyopisthocotylea</taxon>
        <taxon>Polystomatidea</taxon>
        <taxon>Polystomatidae</taxon>
        <taxon>Protopolystoma</taxon>
    </lineage>
</organism>